<dbReference type="EMBL" id="ACLA01000020">
    <property type="protein sequence ID" value="EEQ48250.1"/>
    <property type="molecule type" value="Genomic_DNA"/>
</dbReference>
<feature type="binding site" evidence="7">
    <location>
        <position position="54"/>
    </location>
    <ligand>
        <name>S-adenosyl-L-methionine</name>
        <dbReference type="ChEBI" id="CHEBI:59789"/>
    </ligand>
</feature>
<dbReference type="InterPro" id="IPR029063">
    <property type="entry name" value="SAM-dependent_MTases_sf"/>
</dbReference>
<reference evidence="8 9" key="1">
    <citation type="submission" date="2009-04" db="EMBL/GenBank/DDBJ databases">
        <authorList>
            <person name="Qin X."/>
            <person name="Bachman B."/>
            <person name="Battles P."/>
            <person name="Bell A."/>
            <person name="Bess C."/>
            <person name="Bickham C."/>
            <person name="Chaboub L."/>
            <person name="Chen D."/>
            <person name="Coyle M."/>
            <person name="Deiros D.R."/>
            <person name="Dinh H."/>
            <person name="Forbes L."/>
            <person name="Fowler G."/>
            <person name="Francisco L."/>
            <person name="Fu Q."/>
            <person name="Gubbala S."/>
            <person name="Hale W."/>
            <person name="Han Y."/>
            <person name="Hemphill L."/>
            <person name="Highlander S.K."/>
            <person name="Hirani K."/>
            <person name="Hogues M."/>
            <person name="Jackson L."/>
            <person name="Jakkamsetti A."/>
            <person name="Javaid M."/>
            <person name="Jiang H."/>
            <person name="Korchina V."/>
            <person name="Kovar C."/>
            <person name="Lara F."/>
            <person name="Lee S."/>
            <person name="Mata R."/>
            <person name="Mathew T."/>
            <person name="Moen C."/>
            <person name="Morales K."/>
            <person name="Munidasa M."/>
            <person name="Nazareth L."/>
            <person name="Ngo R."/>
            <person name="Nguyen L."/>
            <person name="Okwuonu G."/>
            <person name="Ongeri F."/>
            <person name="Patil S."/>
            <person name="Petrosino J."/>
            <person name="Pham C."/>
            <person name="Pham P."/>
            <person name="Pu L.-L."/>
            <person name="Puazo M."/>
            <person name="Raj R."/>
            <person name="Reid J."/>
            <person name="Rouhana J."/>
            <person name="Saada N."/>
            <person name="Shang Y."/>
            <person name="Simmons D."/>
            <person name="Thornton R."/>
            <person name="Warren J."/>
            <person name="Weissenberger G."/>
            <person name="Zhang J."/>
            <person name="Zhang L."/>
            <person name="Zhou C."/>
            <person name="Zhu D."/>
            <person name="Muzny D."/>
            <person name="Worley K."/>
            <person name="Gibbs R."/>
        </authorList>
    </citation>
    <scope>NUCLEOTIDE SEQUENCE [LARGE SCALE GENOMIC DNA]</scope>
    <source>
        <strain evidence="8 9">ATCC 43531</strain>
    </source>
</reference>
<evidence type="ECO:0000256" key="2">
    <source>
        <dbReference type="ARBA" id="ARBA00022490"/>
    </source>
</evidence>
<keyword evidence="9" id="KW-1185">Reference proteome</keyword>
<feature type="binding site" evidence="7">
    <location>
        <begin position="34"/>
        <end position="36"/>
    </location>
    <ligand>
        <name>S-adenosyl-L-methionine</name>
        <dbReference type="ChEBI" id="CHEBI:59789"/>
    </ligand>
</feature>
<evidence type="ECO:0000256" key="3">
    <source>
        <dbReference type="ARBA" id="ARBA00022552"/>
    </source>
</evidence>
<dbReference type="SUPFAM" id="SSF53335">
    <property type="entry name" value="S-adenosyl-L-methionine-dependent methyltransferases"/>
    <property type="match status" value="1"/>
</dbReference>
<accession>C4V3Y6</accession>
<dbReference type="HAMAP" id="MF_01007">
    <property type="entry name" value="16SrRNA_methyltr_H"/>
    <property type="match status" value="1"/>
</dbReference>
<dbReference type="GO" id="GO:0005737">
    <property type="term" value="C:cytoplasm"/>
    <property type="evidence" value="ECO:0007669"/>
    <property type="project" value="UniProtKB-SubCell"/>
</dbReference>
<dbReference type="OrthoDB" id="9806637at2"/>
<keyword evidence="3 7" id="KW-0698">rRNA processing</keyword>
<evidence type="ECO:0000256" key="6">
    <source>
        <dbReference type="ARBA" id="ARBA00022691"/>
    </source>
</evidence>
<feature type="binding site" evidence="7">
    <location>
        <position position="81"/>
    </location>
    <ligand>
        <name>S-adenosyl-L-methionine</name>
        <dbReference type="ChEBI" id="CHEBI:59789"/>
    </ligand>
</feature>
<dbReference type="eggNOG" id="COG0275">
    <property type="taxonomic scope" value="Bacteria"/>
</dbReference>
<organism evidence="8 9">
    <name type="scientific">Selenomonas flueggei ATCC 43531</name>
    <dbReference type="NCBI Taxonomy" id="638302"/>
    <lineage>
        <taxon>Bacteria</taxon>
        <taxon>Bacillati</taxon>
        <taxon>Bacillota</taxon>
        <taxon>Negativicutes</taxon>
        <taxon>Selenomonadales</taxon>
        <taxon>Selenomonadaceae</taxon>
        <taxon>Selenomonas</taxon>
    </lineage>
</organism>
<dbReference type="InterPro" id="IPR002903">
    <property type="entry name" value="RsmH"/>
</dbReference>
<evidence type="ECO:0000313" key="9">
    <source>
        <dbReference type="Proteomes" id="UP000005309"/>
    </source>
</evidence>
<comment type="similarity">
    <text evidence="1 7">Belongs to the methyltransferase superfamily. RsmH family.</text>
</comment>
<feature type="binding site" evidence="7">
    <location>
        <position position="109"/>
    </location>
    <ligand>
        <name>S-adenosyl-L-methionine</name>
        <dbReference type="ChEBI" id="CHEBI:59789"/>
    </ligand>
</feature>
<dbReference type="FunFam" id="1.10.150.170:FF:000001">
    <property type="entry name" value="Ribosomal RNA small subunit methyltransferase H"/>
    <property type="match status" value="1"/>
</dbReference>
<evidence type="ECO:0000256" key="7">
    <source>
        <dbReference type="HAMAP-Rule" id="MF_01007"/>
    </source>
</evidence>
<dbReference type="HOGENOM" id="CLU_038422_2_0_9"/>
<sequence length="312" mass="34046">MTEFHHVSVLLEETVGALNVMPDGIYVDATLGGAGHARRIAAHLSEHGRLIGIDQDETAIAAAHERLADVRCQVSLVRDNFRNLSAILAAEGVFSVDGVLFDLGVSSPQIDTPERGFSYMQDAPLDMRMDQRARLSAYDVVNAYTAEQLTEIFYTYGEERWAKRIAAFIEKERQAHPIATTGDLVAVIDRAVPKEVRARGGHPAKRVFQAIRIEVNDELGILEGALSAAVNALRIGGRLAVITFHSLEDRIVKNTLRRLAQGCICPPHTPVCVCGHTPEVRLVGKAKAAGKEECAANTRARSAKLRVAEKIK</sequence>
<dbReference type="EC" id="2.1.1.199" evidence="7"/>
<evidence type="ECO:0000256" key="1">
    <source>
        <dbReference type="ARBA" id="ARBA00010396"/>
    </source>
</evidence>
<comment type="caution">
    <text evidence="8">The sequence shown here is derived from an EMBL/GenBank/DDBJ whole genome shotgun (WGS) entry which is preliminary data.</text>
</comment>
<dbReference type="RefSeq" id="WP_006689964.1">
    <property type="nucleotide sequence ID" value="NZ_GG694006.1"/>
</dbReference>
<dbReference type="AlphaFoldDB" id="C4V3Y6"/>
<dbReference type="Pfam" id="PF01795">
    <property type="entry name" value="Methyltransf_5"/>
    <property type="match status" value="1"/>
</dbReference>
<keyword evidence="5 7" id="KW-0808">Transferase</keyword>
<keyword evidence="6 7" id="KW-0949">S-adenosyl-L-methionine</keyword>
<evidence type="ECO:0000313" key="8">
    <source>
        <dbReference type="EMBL" id="EEQ48250.1"/>
    </source>
</evidence>
<comment type="function">
    <text evidence="7">Specifically methylates the N4 position of cytidine in position 1402 (C1402) of 16S rRNA.</text>
</comment>
<dbReference type="GO" id="GO:0070475">
    <property type="term" value="P:rRNA base methylation"/>
    <property type="evidence" value="ECO:0007669"/>
    <property type="project" value="UniProtKB-UniRule"/>
</dbReference>
<dbReference type="GO" id="GO:0071424">
    <property type="term" value="F:rRNA (cytosine-N4-)-methyltransferase activity"/>
    <property type="evidence" value="ECO:0007669"/>
    <property type="project" value="UniProtKB-UniRule"/>
</dbReference>
<dbReference type="Gene3D" id="1.10.150.170">
    <property type="entry name" value="Putative methyltransferase TM0872, insert domain"/>
    <property type="match status" value="1"/>
</dbReference>
<dbReference type="InterPro" id="IPR023397">
    <property type="entry name" value="SAM-dep_MeTrfase_MraW_recog"/>
</dbReference>
<protein>
    <recommendedName>
        <fullName evidence="7">Ribosomal RNA small subunit methyltransferase H</fullName>
        <ecNumber evidence="7">2.1.1.199</ecNumber>
    </recommendedName>
    <alternativeName>
        <fullName evidence="7">16S rRNA m(4)C1402 methyltransferase</fullName>
    </alternativeName>
    <alternativeName>
        <fullName evidence="7">rRNA (cytosine-N(4)-)-methyltransferase RsmH</fullName>
    </alternativeName>
</protein>
<gene>
    <name evidence="7" type="primary">rsmH</name>
    <name evidence="8" type="synonym">mraW</name>
    <name evidence="8" type="ORF">HMPREF0908_1230</name>
</gene>
<dbReference type="PIRSF" id="PIRSF004486">
    <property type="entry name" value="MraW"/>
    <property type="match status" value="1"/>
</dbReference>
<keyword evidence="2 7" id="KW-0963">Cytoplasm</keyword>
<dbReference type="STRING" id="638302.HMPREF0908_1230"/>
<proteinExistence type="inferred from homology"/>
<dbReference type="NCBIfam" id="TIGR00006">
    <property type="entry name" value="16S rRNA (cytosine(1402)-N(4))-methyltransferase RsmH"/>
    <property type="match status" value="1"/>
</dbReference>
<keyword evidence="4 7" id="KW-0489">Methyltransferase</keyword>
<dbReference type="SUPFAM" id="SSF81799">
    <property type="entry name" value="Putative methyltransferase TM0872, insert domain"/>
    <property type="match status" value="1"/>
</dbReference>
<feature type="binding site" evidence="7">
    <location>
        <position position="102"/>
    </location>
    <ligand>
        <name>S-adenosyl-L-methionine</name>
        <dbReference type="ChEBI" id="CHEBI:59789"/>
    </ligand>
</feature>
<dbReference type="PANTHER" id="PTHR11265">
    <property type="entry name" value="S-ADENOSYL-METHYLTRANSFERASE MRAW"/>
    <property type="match status" value="1"/>
</dbReference>
<dbReference type="Gene3D" id="3.40.50.150">
    <property type="entry name" value="Vaccinia Virus protein VP39"/>
    <property type="match status" value="1"/>
</dbReference>
<comment type="subcellular location">
    <subcellularLocation>
        <location evidence="7">Cytoplasm</location>
    </subcellularLocation>
</comment>
<name>C4V3Y6_9FIRM</name>
<dbReference type="Proteomes" id="UP000005309">
    <property type="component" value="Unassembled WGS sequence"/>
</dbReference>
<dbReference type="PANTHER" id="PTHR11265:SF0">
    <property type="entry name" value="12S RRNA N4-METHYLCYTIDINE METHYLTRANSFERASE"/>
    <property type="match status" value="1"/>
</dbReference>
<evidence type="ECO:0000256" key="4">
    <source>
        <dbReference type="ARBA" id="ARBA00022603"/>
    </source>
</evidence>
<comment type="catalytic activity">
    <reaction evidence="7">
        <text>cytidine(1402) in 16S rRNA + S-adenosyl-L-methionine = N(4)-methylcytidine(1402) in 16S rRNA + S-adenosyl-L-homocysteine + H(+)</text>
        <dbReference type="Rhea" id="RHEA:42928"/>
        <dbReference type="Rhea" id="RHEA-COMP:10286"/>
        <dbReference type="Rhea" id="RHEA-COMP:10287"/>
        <dbReference type="ChEBI" id="CHEBI:15378"/>
        <dbReference type="ChEBI" id="CHEBI:57856"/>
        <dbReference type="ChEBI" id="CHEBI:59789"/>
        <dbReference type="ChEBI" id="CHEBI:74506"/>
        <dbReference type="ChEBI" id="CHEBI:82748"/>
        <dbReference type="EC" id="2.1.1.199"/>
    </reaction>
</comment>
<evidence type="ECO:0000256" key="5">
    <source>
        <dbReference type="ARBA" id="ARBA00022679"/>
    </source>
</evidence>